<protein>
    <submittedName>
        <fullName evidence="2">Uncharacterized protein</fullName>
    </submittedName>
</protein>
<gene>
    <name evidence="2" type="ORF">SAMEA4504048_00553</name>
</gene>
<dbReference type="KEGG" id="saco:SAME_00553"/>
<organism evidence="2 3">
    <name type="scientific">Streptococcus acidominimus</name>
    <dbReference type="NCBI Taxonomy" id="1326"/>
    <lineage>
        <taxon>Bacteria</taxon>
        <taxon>Bacillati</taxon>
        <taxon>Bacillota</taxon>
        <taxon>Bacilli</taxon>
        <taxon>Lactobacillales</taxon>
        <taxon>Streptococcaceae</taxon>
        <taxon>Streptococcus</taxon>
    </lineage>
</organism>
<sequence>MTREEWIKEFQVLNGRFPTEAEIQAALSGGTQAASAKTRKFDANLLLKIAMIILMAIFGYIVGYLFV</sequence>
<dbReference type="Proteomes" id="UP000215144">
    <property type="component" value="Chromosome 1"/>
</dbReference>
<accession>A0A239WQ93</accession>
<feature type="transmembrane region" description="Helical" evidence="1">
    <location>
        <begin position="45"/>
        <end position="66"/>
    </location>
</feature>
<evidence type="ECO:0000313" key="3">
    <source>
        <dbReference type="Proteomes" id="UP000215144"/>
    </source>
</evidence>
<dbReference type="EMBL" id="LT906454">
    <property type="protein sequence ID" value="SNV36103.1"/>
    <property type="molecule type" value="Genomic_DNA"/>
</dbReference>
<reference evidence="2 3" key="1">
    <citation type="submission" date="2017-06" db="EMBL/GenBank/DDBJ databases">
        <authorList>
            <consortium name="Pathogen Informatics"/>
        </authorList>
    </citation>
    <scope>NUCLEOTIDE SEQUENCE [LARGE SCALE GENOMIC DNA]</scope>
    <source>
        <strain evidence="2 3">NCTC11291</strain>
    </source>
</reference>
<name>A0A239WQ93_STRAI</name>
<evidence type="ECO:0000256" key="1">
    <source>
        <dbReference type="SAM" id="Phobius"/>
    </source>
</evidence>
<dbReference type="OrthoDB" id="2227983at2"/>
<keyword evidence="1" id="KW-0472">Membrane</keyword>
<evidence type="ECO:0000313" key="2">
    <source>
        <dbReference type="EMBL" id="SNV36103.1"/>
    </source>
</evidence>
<dbReference type="RefSeq" id="WP_017770538.1">
    <property type="nucleotide sequence ID" value="NZ_LT906454.1"/>
</dbReference>
<keyword evidence="1" id="KW-0812">Transmembrane</keyword>
<keyword evidence="1" id="KW-1133">Transmembrane helix</keyword>
<dbReference type="AlphaFoldDB" id="A0A239WQ93"/>
<dbReference type="GeneID" id="301156799"/>
<proteinExistence type="predicted"/>